<dbReference type="InterPro" id="IPR011234">
    <property type="entry name" value="Fumarylacetoacetase-like_C"/>
</dbReference>
<keyword evidence="1" id="KW-0456">Lyase</keyword>
<dbReference type="RefSeq" id="WP_377046784.1">
    <property type="nucleotide sequence ID" value="NZ_JBHLUN010000036.1"/>
</dbReference>
<organism evidence="3 4">
    <name type="scientific">Roseomonas elaeocarpi</name>
    <dbReference type="NCBI Taxonomy" id="907779"/>
    <lineage>
        <taxon>Bacteria</taxon>
        <taxon>Pseudomonadati</taxon>
        <taxon>Pseudomonadota</taxon>
        <taxon>Alphaproteobacteria</taxon>
        <taxon>Acetobacterales</taxon>
        <taxon>Roseomonadaceae</taxon>
        <taxon>Roseomonas</taxon>
    </lineage>
</organism>
<dbReference type="Gene3D" id="3.90.850.10">
    <property type="entry name" value="Fumarylacetoacetase-like, C-terminal domain"/>
    <property type="match status" value="1"/>
</dbReference>
<name>A0ABV6K0D0_9PROT</name>
<dbReference type="Proteomes" id="UP001589865">
    <property type="component" value="Unassembled WGS sequence"/>
</dbReference>
<evidence type="ECO:0000313" key="3">
    <source>
        <dbReference type="EMBL" id="MFC0411032.1"/>
    </source>
</evidence>
<accession>A0ABV6K0D0</accession>
<dbReference type="PANTHER" id="PTHR30143:SF0">
    <property type="entry name" value="2-KETO-4-PENTENOATE HYDRATASE"/>
    <property type="match status" value="1"/>
</dbReference>
<dbReference type="InterPro" id="IPR050772">
    <property type="entry name" value="Hydratase-Decarb/MhpD_sf"/>
</dbReference>
<proteinExistence type="predicted"/>
<comment type="caution">
    <text evidence="3">The sequence shown here is derived from an EMBL/GenBank/DDBJ whole genome shotgun (WGS) entry which is preliminary data.</text>
</comment>
<dbReference type="Pfam" id="PF01557">
    <property type="entry name" value="FAA_hydrolase"/>
    <property type="match status" value="1"/>
</dbReference>
<feature type="domain" description="Fumarylacetoacetase-like C-terminal" evidence="2">
    <location>
        <begin position="71"/>
        <end position="249"/>
    </location>
</feature>
<dbReference type="EMBL" id="JBHLUN010000036">
    <property type="protein sequence ID" value="MFC0411032.1"/>
    <property type="molecule type" value="Genomic_DNA"/>
</dbReference>
<protein>
    <submittedName>
        <fullName evidence="3">Fumarylacetoacetate hydrolase family protein</fullName>
    </submittedName>
</protein>
<dbReference type="SUPFAM" id="SSF56529">
    <property type="entry name" value="FAH"/>
    <property type="match status" value="1"/>
</dbReference>
<sequence length="262" mass="26851">MLLDDDAAFPAEEAAAFLHALRRDGRTVATLPEMLQPRSLAQAYAVQDAALRRLGPVGGWKVGPPKPDGQIFCAPVPQSLVFHAPAALPVLAPSLEAEVEVGLVLGRDLVAADAGLEPAALRAAVATVHVAVELLASRFRDRRAVDSLLPLADAQSNAAIVLGPALGDGALLAFEQLDAALWIDGQPAGSSRRGPSGAAILRSLAWLIGHAAERGVALRAGQALVTGARVGPVPVPHGALLEAELSPGGRMSLRLPALQGAG</sequence>
<dbReference type="PANTHER" id="PTHR30143">
    <property type="entry name" value="ACID HYDRATASE"/>
    <property type="match status" value="1"/>
</dbReference>
<evidence type="ECO:0000256" key="1">
    <source>
        <dbReference type="ARBA" id="ARBA00023239"/>
    </source>
</evidence>
<reference evidence="3 4" key="1">
    <citation type="submission" date="2024-09" db="EMBL/GenBank/DDBJ databases">
        <authorList>
            <person name="Sun Q."/>
            <person name="Mori K."/>
        </authorList>
    </citation>
    <scope>NUCLEOTIDE SEQUENCE [LARGE SCALE GENOMIC DNA]</scope>
    <source>
        <strain evidence="3 4">TBRC 5777</strain>
    </source>
</reference>
<keyword evidence="3" id="KW-0378">Hydrolase</keyword>
<evidence type="ECO:0000313" key="4">
    <source>
        <dbReference type="Proteomes" id="UP001589865"/>
    </source>
</evidence>
<dbReference type="GO" id="GO:0016787">
    <property type="term" value="F:hydrolase activity"/>
    <property type="evidence" value="ECO:0007669"/>
    <property type="project" value="UniProtKB-KW"/>
</dbReference>
<evidence type="ECO:0000259" key="2">
    <source>
        <dbReference type="Pfam" id="PF01557"/>
    </source>
</evidence>
<gene>
    <name evidence="3" type="ORF">ACFFGY_22530</name>
</gene>
<dbReference type="InterPro" id="IPR036663">
    <property type="entry name" value="Fumarylacetoacetase_C_sf"/>
</dbReference>
<keyword evidence="4" id="KW-1185">Reference proteome</keyword>